<dbReference type="Proteomes" id="UP001444071">
    <property type="component" value="Unassembled WGS sequence"/>
</dbReference>
<feature type="compositionally biased region" description="Polar residues" evidence="1">
    <location>
        <begin position="363"/>
        <end position="373"/>
    </location>
</feature>
<feature type="compositionally biased region" description="Basic and acidic residues" evidence="1">
    <location>
        <begin position="374"/>
        <end position="386"/>
    </location>
</feature>
<feature type="compositionally biased region" description="Basic and acidic residues" evidence="1">
    <location>
        <begin position="160"/>
        <end position="176"/>
    </location>
</feature>
<feature type="compositionally biased region" description="Pro residues" evidence="1">
    <location>
        <begin position="861"/>
        <end position="870"/>
    </location>
</feature>
<feature type="non-terminal residue" evidence="2">
    <location>
        <position position="1"/>
    </location>
</feature>
<gene>
    <name evidence="2" type="ORF">XENORESO_001353</name>
</gene>
<feature type="compositionally biased region" description="Basic and acidic residues" evidence="1">
    <location>
        <begin position="211"/>
        <end position="228"/>
    </location>
</feature>
<feature type="compositionally biased region" description="Polar residues" evidence="1">
    <location>
        <begin position="320"/>
        <end position="330"/>
    </location>
</feature>
<evidence type="ECO:0000313" key="2">
    <source>
        <dbReference type="EMBL" id="MEQ2273228.1"/>
    </source>
</evidence>
<feature type="compositionally biased region" description="Basic and acidic residues" evidence="1">
    <location>
        <begin position="728"/>
        <end position="782"/>
    </location>
</feature>
<accession>A0ABV0WUB7</accession>
<feature type="region of interest" description="Disordered" evidence="1">
    <location>
        <begin position="281"/>
        <end position="454"/>
    </location>
</feature>
<keyword evidence="3" id="KW-1185">Reference proteome</keyword>
<name>A0ABV0WUB7_9TELE</name>
<dbReference type="EMBL" id="JAHRIM010071294">
    <property type="protein sequence ID" value="MEQ2273228.1"/>
    <property type="molecule type" value="Genomic_DNA"/>
</dbReference>
<feature type="compositionally biased region" description="Basic and acidic residues" evidence="1">
    <location>
        <begin position="101"/>
        <end position="110"/>
    </location>
</feature>
<feature type="region of interest" description="Disordered" evidence="1">
    <location>
        <begin position="82"/>
        <end position="266"/>
    </location>
</feature>
<proteinExistence type="predicted"/>
<comment type="caution">
    <text evidence="2">The sequence shown here is derived from an EMBL/GenBank/DDBJ whole genome shotgun (WGS) entry which is preliminary data.</text>
</comment>
<feature type="region of interest" description="Disordered" evidence="1">
    <location>
        <begin position="467"/>
        <end position="589"/>
    </location>
</feature>
<evidence type="ECO:0000256" key="1">
    <source>
        <dbReference type="SAM" id="MobiDB-lite"/>
    </source>
</evidence>
<evidence type="ECO:0008006" key="4">
    <source>
        <dbReference type="Google" id="ProtNLM"/>
    </source>
</evidence>
<sequence length="924" mass="102067">SDFSFKDKTNLVKSVSDTDAKLLVVLPKVSELKKYFEKAISKDLDMNRKERIARRLEGIESEASPSLMPGGFVANRMLEEDAPRYTRASDPCEPRGMVRRYSREEMEPPQKKVTSPDRTPQVKGGNGSRRPEPVVVYVDPVTLSTSSTPTSGPPSNLSSKAERIARYKAERRRQLSERYGILLDQEADTEYTPRYRSRREPDTSNQQITAMRDRERTEMEAHGRETRVPYRSGVGRVYMTTHPDSAHADPPRPAHSNQPPLPTQERPGRFLEQEKAMNMENYHRRGAQERSVTSRSRMQEQHQHQPQQRKHTHQQDASHQDPSPASTRNYTIAAMPSSPRTARRASLPSTRYGISPGDLFIEQQAQSILNRQGETTKADLAAKDVEPASSSSDGDKGPRRPRRYITPGDSRTSERFRTQPITSAERLESDRSCLSPSQLQDAEGDEEKVDERAKMSVAAKRSLFRELEKTSEGAVPKPRSRNDAIERRLRRVKDRSHTQPVTNKEVVNASSDTTTSSQPEGAPTSPNQVCSPTIASTNVTSISIQASSQPGSTAQEQETEMQDPQKHAAGAGGDKDGQDPLSEEPDFSTLSLCEKMALFNRLAHPTATTAEGSRGDTRQRRANARFQTQPITQEEVEQVKSGGKIKLEPLSVSLVRSVAAVTSQASVTTAPSSANIHQERAPQYFSLTKRGHQGHNEGEPDFSPLLPGSPEKAGAPPALPSSSVGHRQQKEVLVEGWRGRQEEEEEAGGREQGGAREDSIQEKLLSSDRDRGDQLQHPKHSAEPSLWRGEQEPQTSRRAADSQEGGEKGRGKGGQLREATAAYSSSKQEQKGSQGGISGLIQSLPKPYPQVAPQSRQAGPQVPPQTPPKPHSFLQALKSQSASADHLEDLSRNSVHSGDLLSPMEPGDQLSDGMSTKQMSIKER</sequence>
<reference evidence="2 3" key="1">
    <citation type="submission" date="2021-06" db="EMBL/GenBank/DDBJ databases">
        <authorList>
            <person name="Palmer J.M."/>
        </authorList>
    </citation>
    <scope>NUCLEOTIDE SEQUENCE [LARGE SCALE GENOMIC DNA]</scope>
    <source>
        <strain evidence="2 3">XR_2019</strain>
        <tissue evidence="2">Muscle</tissue>
    </source>
</reference>
<feature type="compositionally biased region" description="Low complexity" evidence="1">
    <location>
        <begin position="140"/>
        <end position="159"/>
    </location>
</feature>
<feature type="compositionally biased region" description="Low complexity" evidence="1">
    <location>
        <begin position="665"/>
        <end position="674"/>
    </location>
</feature>
<evidence type="ECO:0000313" key="3">
    <source>
        <dbReference type="Proteomes" id="UP001444071"/>
    </source>
</evidence>
<feature type="region of interest" description="Disordered" evidence="1">
    <location>
        <begin position="603"/>
        <end position="637"/>
    </location>
</feature>
<feature type="region of interest" description="Disordered" evidence="1">
    <location>
        <begin position="665"/>
        <end position="924"/>
    </location>
</feature>
<protein>
    <recommendedName>
        <fullName evidence="4">Supervillin</fullName>
    </recommendedName>
</protein>
<feature type="compositionally biased region" description="Basic and acidic residues" evidence="1">
    <location>
        <begin position="798"/>
        <end position="810"/>
    </location>
</feature>
<feature type="compositionally biased region" description="Polar residues" evidence="1">
    <location>
        <begin position="508"/>
        <end position="556"/>
    </location>
</feature>
<feature type="compositionally biased region" description="Polar residues" evidence="1">
    <location>
        <begin position="912"/>
        <end position="924"/>
    </location>
</feature>
<organism evidence="2 3">
    <name type="scientific">Xenotaenia resolanae</name>
    <dbReference type="NCBI Taxonomy" id="208358"/>
    <lineage>
        <taxon>Eukaryota</taxon>
        <taxon>Metazoa</taxon>
        <taxon>Chordata</taxon>
        <taxon>Craniata</taxon>
        <taxon>Vertebrata</taxon>
        <taxon>Euteleostomi</taxon>
        <taxon>Actinopterygii</taxon>
        <taxon>Neopterygii</taxon>
        <taxon>Teleostei</taxon>
        <taxon>Neoteleostei</taxon>
        <taxon>Acanthomorphata</taxon>
        <taxon>Ovalentaria</taxon>
        <taxon>Atherinomorphae</taxon>
        <taxon>Cyprinodontiformes</taxon>
        <taxon>Goodeidae</taxon>
        <taxon>Xenotaenia</taxon>
    </lineage>
</organism>